<feature type="chain" id="PRO_5017055623" description="YD repeat (Two copies)" evidence="1">
    <location>
        <begin position="21"/>
        <end position="1071"/>
    </location>
</feature>
<reference evidence="2 4" key="1">
    <citation type="submission" date="2016-10" db="EMBL/GenBank/DDBJ databases">
        <authorList>
            <person name="Varghese N."/>
            <person name="Submissions S."/>
        </authorList>
    </citation>
    <scope>NUCLEOTIDE SEQUENCE [LARGE SCALE GENOMIC DNA]</scope>
    <source>
        <strain evidence="2 4">DSM 19299</strain>
    </source>
</reference>
<dbReference type="STRING" id="445960.SAMN05421542_0799"/>
<dbReference type="EMBL" id="UAWB01000005">
    <property type="protein sequence ID" value="SQB44743.1"/>
    <property type="molecule type" value="Genomic_DNA"/>
</dbReference>
<dbReference type="OrthoDB" id="9814627at2"/>
<evidence type="ECO:0000313" key="5">
    <source>
        <dbReference type="Proteomes" id="UP000251670"/>
    </source>
</evidence>
<name>A0A2X2X3L9_CHRJE</name>
<protein>
    <recommendedName>
        <fullName evidence="6">YD repeat (Two copies)</fullName>
    </recommendedName>
</protein>
<keyword evidence="4" id="KW-1185">Reference proteome</keyword>
<proteinExistence type="predicted"/>
<evidence type="ECO:0000313" key="2">
    <source>
        <dbReference type="EMBL" id="SDI31238.1"/>
    </source>
</evidence>
<evidence type="ECO:0000313" key="3">
    <source>
        <dbReference type="EMBL" id="SQB44743.1"/>
    </source>
</evidence>
<reference evidence="3 5" key="2">
    <citation type="submission" date="2018-06" db="EMBL/GenBank/DDBJ databases">
        <authorList>
            <consortium name="Pathogen Informatics"/>
            <person name="Doyle S."/>
        </authorList>
    </citation>
    <scope>NUCLEOTIDE SEQUENCE [LARGE SCALE GENOMIC DNA]</scope>
    <source>
        <strain evidence="3 5">NCTC13492</strain>
    </source>
</reference>
<dbReference type="Proteomes" id="UP000251670">
    <property type="component" value="Unassembled WGS sequence"/>
</dbReference>
<dbReference type="AlphaFoldDB" id="A0A2X2X3L9"/>
<dbReference type="Proteomes" id="UP000199426">
    <property type="component" value="Unassembled WGS sequence"/>
</dbReference>
<dbReference type="RefSeq" id="WP_089733760.1">
    <property type="nucleotide sequence ID" value="NZ_FNEG01000001.1"/>
</dbReference>
<evidence type="ECO:0000256" key="1">
    <source>
        <dbReference type="SAM" id="SignalP"/>
    </source>
</evidence>
<organism evidence="3 5">
    <name type="scientific">Chryseobacterium jejuense</name>
    <dbReference type="NCBI Taxonomy" id="445960"/>
    <lineage>
        <taxon>Bacteria</taxon>
        <taxon>Pseudomonadati</taxon>
        <taxon>Bacteroidota</taxon>
        <taxon>Flavobacteriia</taxon>
        <taxon>Flavobacteriales</taxon>
        <taxon>Weeksellaceae</taxon>
        <taxon>Chryseobacterium group</taxon>
        <taxon>Chryseobacterium</taxon>
    </lineage>
</organism>
<dbReference type="Gene3D" id="2.180.10.10">
    <property type="entry name" value="RHS repeat-associated core"/>
    <property type="match status" value="1"/>
</dbReference>
<accession>A0A2X2X3L9</accession>
<sequence length="1071" mass="119337">MKKVILLAASLSAMMTLGQASLDPGTKNDIQKIFPTTPETYSMFKAGDFPVDYRTGKLNVSVPLYEIKTRYGVTIPISLTYNTGGIKVDETSGVAGLGWSLSVPNSISVEMHGKDDLENGVWFPQQPGDYATGDLNTFPPDVFYKMTSIKEGVMDSQPDIYHYNLPTVSGSFIKDATGNFRTIPYEDVKISYVDNKFIIIDSKGVIYTLSEGNSTNTISTGSFGESYTSSFILEKIKFPNNEEVSFRYGKKMSYSNITYSFTDIYIPIEQNIADCANSRKSQHVTTNNMYMDDLLTEIIHNDEKLTFSYANTIQGVQGRKDLDGAASGTYALNEIVGTYKDRVIKKMALEHSYFETDGGDQPYKNFRLKLNKVKNLLDNTEYSFEYDESGKPFLGSFSQDIWGYYNGQSNYGLIPNMQYYNRNYTQGGNRNVYPAYSQAYVLKKVQYPTKGSSSFTYENNNVWQTLIVPQEETTPKSNVIGVLNTGGASTENTSSEFYLNENTNVPGEKITYLVDWINSCANNMPGNPGSIQNSNGYGYLEEKGPTGGWNIVAQFQNDAQGPILEAPNSHNPAYKKRLRVMLQSNDPEAGCSVSFSVSMRRVYKTTVNQNAIVGGLRIKSINDFDGQTNYTKRTFEYNKPGNLSTQSSGRIASPLEFLKTHYSVTKPFGSTQQIMCSNYALSADQAVNSSLSGRDVVSYEYVTEHTLGKGKKMYQFSAIGDNLDITVPDMGWNPYQFLNRNVLNEKSYSETGALLQEKSYEYENILLKNPLSSDHIPNSPYSLALSTSFAFFELNSQTFSKINNFYVVESGKWLLNKATHKTYLNNTLTSETNNTYSISDINKPVNLVKTETRSFDGSAAEATFQYATDQNNTDMISANMLGIPIQTEGTENGKVIAKNKTVYAKNLATNNMILPVATQKFDKDNPASAKNTVDYNQYDVYGNVLQYTTKGSTPTAIIYGYNNSLPIAKIEGITYEKAMSLAADIIAKSNEDTDAGKEGLLMKALDDYRNQAAFVNSSVTTYTYDPLIGVTSVTPPTGLREFYKYDTAGRLQSVVDVNNNILKELKYNYKN</sequence>
<feature type="signal peptide" evidence="1">
    <location>
        <begin position="1"/>
        <end position="20"/>
    </location>
</feature>
<evidence type="ECO:0008006" key="6">
    <source>
        <dbReference type="Google" id="ProtNLM"/>
    </source>
</evidence>
<evidence type="ECO:0000313" key="4">
    <source>
        <dbReference type="Proteomes" id="UP000199426"/>
    </source>
</evidence>
<gene>
    <name evidence="3" type="ORF">NCTC13492_02573</name>
    <name evidence="2" type="ORF">SAMN05421542_0799</name>
</gene>
<dbReference type="EMBL" id="FNEG01000001">
    <property type="protein sequence ID" value="SDI31238.1"/>
    <property type="molecule type" value="Genomic_DNA"/>
</dbReference>
<keyword evidence="1" id="KW-0732">Signal</keyword>